<dbReference type="Proteomes" id="UP000250235">
    <property type="component" value="Unassembled WGS sequence"/>
</dbReference>
<protein>
    <submittedName>
        <fullName evidence="1">Uncharacterized protein</fullName>
    </submittedName>
</protein>
<proteinExistence type="predicted"/>
<accession>A0A2Z7DF09</accession>
<dbReference type="AlphaFoldDB" id="A0A2Z7DF09"/>
<organism evidence="1 2">
    <name type="scientific">Dorcoceras hygrometricum</name>
    <dbReference type="NCBI Taxonomy" id="472368"/>
    <lineage>
        <taxon>Eukaryota</taxon>
        <taxon>Viridiplantae</taxon>
        <taxon>Streptophyta</taxon>
        <taxon>Embryophyta</taxon>
        <taxon>Tracheophyta</taxon>
        <taxon>Spermatophyta</taxon>
        <taxon>Magnoliopsida</taxon>
        <taxon>eudicotyledons</taxon>
        <taxon>Gunneridae</taxon>
        <taxon>Pentapetalae</taxon>
        <taxon>asterids</taxon>
        <taxon>lamiids</taxon>
        <taxon>Lamiales</taxon>
        <taxon>Gesneriaceae</taxon>
        <taxon>Didymocarpoideae</taxon>
        <taxon>Trichosporeae</taxon>
        <taxon>Loxocarpinae</taxon>
        <taxon>Dorcoceras</taxon>
    </lineage>
</organism>
<keyword evidence="2" id="KW-1185">Reference proteome</keyword>
<evidence type="ECO:0000313" key="2">
    <source>
        <dbReference type="Proteomes" id="UP000250235"/>
    </source>
</evidence>
<dbReference type="EMBL" id="KQ987300">
    <property type="protein sequence ID" value="KZV57396.1"/>
    <property type="molecule type" value="Genomic_DNA"/>
</dbReference>
<gene>
    <name evidence="1" type="ORF">F511_11627</name>
</gene>
<reference evidence="1 2" key="1">
    <citation type="journal article" date="2015" name="Proc. Natl. Acad. Sci. U.S.A.">
        <title>The resurrection genome of Boea hygrometrica: A blueprint for survival of dehydration.</title>
        <authorList>
            <person name="Xiao L."/>
            <person name="Yang G."/>
            <person name="Zhang L."/>
            <person name="Yang X."/>
            <person name="Zhao S."/>
            <person name="Ji Z."/>
            <person name="Zhou Q."/>
            <person name="Hu M."/>
            <person name="Wang Y."/>
            <person name="Chen M."/>
            <person name="Xu Y."/>
            <person name="Jin H."/>
            <person name="Xiao X."/>
            <person name="Hu G."/>
            <person name="Bao F."/>
            <person name="Hu Y."/>
            <person name="Wan P."/>
            <person name="Li L."/>
            <person name="Deng X."/>
            <person name="Kuang T."/>
            <person name="Xiang C."/>
            <person name="Zhu J.K."/>
            <person name="Oliver M.J."/>
            <person name="He Y."/>
        </authorList>
    </citation>
    <scope>NUCLEOTIDE SEQUENCE [LARGE SCALE GENOMIC DNA]</scope>
    <source>
        <strain evidence="2">cv. XS01</strain>
    </source>
</reference>
<sequence length="94" mass="10309">MASSLINNAIQIYFDSIFGMANAGMVQMFKAIESSGLRGFLGCSSTIYEAALVELFQNASVRDEKVVSTVQGKSVEISEEIFCYHLLQLSAFQL</sequence>
<evidence type="ECO:0000313" key="1">
    <source>
        <dbReference type="EMBL" id="KZV57396.1"/>
    </source>
</evidence>
<name>A0A2Z7DF09_9LAMI</name>